<comment type="caution">
    <text evidence="1">The sequence shown here is derived from an EMBL/GenBank/DDBJ whole genome shotgun (WGS) entry which is preliminary data.</text>
</comment>
<keyword evidence="2" id="KW-1185">Reference proteome</keyword>
<dbReference type="Proteomes" id="UP000805193">
    <property type="component" value="Unassembled WGS sequence"/>
</dbReference>
<accession>A0AC60QXS3</accession>
<sequence length="618" mass="65313">MYDNTRGSGLLFHARAGTLGTRTWRAKFTEDLETRCATCGSDPETIDHIVVACRGLTQHPETNSVPEALGFTMAVEVDEGLSLPAADRKKTKVPEKAIERTKRRLEDWESSIPRGGAQWIGAAVGPAVVFAKAGLDSAGGGLDDGGPTSPFLLGGVPSSPSPDDKGRSGSGGGGVPGSVGPLLPTAQPPAFPLLGGKQPGGFPLSLLYGQPSSYLLVGSAPFMPLPPQGDLTRGLLFPPLHAGFDPFSKVLHAERMASCLDLAARSYAHQRPGSKGGADGRNPLLSAPTLPFPWRGPHLDMMGGSDGAGGSPPPFGQDRGGSPSKGLDLKRADHLASSLGSPKWSLGQATSCPVCGVTLAQAQMADHFQLEMDKLADFYSCRRWVDRSHEEASLPEPQVQCRPSYDAGKRSPLSRWETYLKVRGNRHQRLNALCGRRRRAELPLDLQSADGSPPGTPHGRGPPPPPPSLKVELSDNAYDHEGARGGGGGSKDAMLRSPATGSFSESGEQSRDRQTPGAPGHGSPVTGEGGQGCALAAEPRSEPCADDGTPSDLRSGTADETIRWKCVVCSEPYRTPLVSVCCWHVHCERCWLQTLGSKRLCPQCDAVTCPSDLRKIYL</sequence>
<organism evidence="1 2">
    <name type="scientific">Ixodes persulcatus</name>
    <name type="common">Taiga tick</name>
    <dbReference type="NCBI Taxonomy" id="34615"/>
    <lineage>
        <taxon>Eukaryota</taxon>
        <taxon>Metazoa</taxon>
        <taxon>Ecdysozoa</taxon>
        <taxon>Arthropoda</taxon>
        <taxon>Chelicerata</taxon>
        <taxon>Arachnida</taxon>
        <taxon>Acari</taxon>
        <taxon>Parasitiformes</taxon>
        <taxon>Ixodida</taxon>
        <taxon>Ixodoidea</taxon>
        <taxon>Ixodidae</taxon>
        <taxon>Ixodinae</taxon>
        <taxon>Ixodes</taxon>
    </lineage>
</organism>
<protein>
    <submittedName>
        <fullName evidence="1">Uncharacterized protein</fullName>
    </submittedName>
</protein>
<gene>
    <name evidence="1" type="ORF">HPB47_014468</name>
</gene>
<reference evidence="1 2" key="1">
    <citation type="journal article" date="2020" name="Cell">
        <title>Large-Scale Comparative Analyses of Tick Genomes Elucidate Their Genetic Diversity and Vector Capacities.</title>
        <authorList>
            <consortium name="Tick Genome and Microbiome Consortium (TIGMIC)"/>
            <person name="Jia N."/>
            <person name="Wang J."/>
            <person name="Shi W."/>
            <person name="Du L."/>
            <person name="Sun Y."/>
            <person name="Zhan W."/>
            <person name="Jiang J.F."/>
            <person name="Wang Q."/>
            <person name="Zhang B."/>
            <person name="Ji P."/>
            <person name="Bell-Sakyi L."/>
            <person name="Cui X.M."/>
            <person name="Yuan T.T."/>
            <person name="Jiang B.G."/>
            <person name="Yang W.F."/>
            <person name="Lam T.T."/>
            <person name="Chang Q.C."/>
            <person name="Ding S.J."/>
            <person name="Wang X.J."/>
            <person name="Zhu J.G."/>
            <person name="Ruan X.D."/>
            <person name="Zhao L."/>
            <person name="Wei J.T."/>
            <person name="Ye R.Z."/>
            <person name="Que T.C."/>
            <person name="Du C.H."/>
            <person name="Zhou Y.H."/>
            <person name="Cheng J.X."/>
            <person name="Dai P.F."/>
            <person name="Guo W.B."/>
            <person name="Han X.H."/>
            <person name="Huang E.J."/>
            <person name="Li L.F."/>
            <person name="Wei W."/>
            <person name="Gao Y.C."/>
            <person name="Liu J.Z."/>
            <person name="Shao H.Z."/>
            <person name="Wang X."/>
            <person name="Wang C.C."/>
            <person name="Yang T.C."/>
            <person name="Huo Q.B."/>
            <person name="Li W."/>
            <person name="Chen H.Y."/>
            <person name="Chen S.E."/>
            <person name="Zhou L.G."/>
            <person name="Ni X.B."/>
            <person name="Tian J.H."/>
            <person name="Sheng Y."/>
            <person name="Liu T."/>
            <person name="Pan Y.S."/>
            <person name="Xia L.Y."/>
            <person name="Li J."/>
            <person name="Zhao F."/>
            <person name="Cao W.C."/>
        </authorList>
    </citation>
    <scope>NUCLEOTIDE SEQUENCE [LARGE SCALE GENOMIC DNA]</scope>
    <source>
        <strain evidence="1">Iper-2018</strain>
    </source>
</reference>
<evidence type="ECO:0000313" key="2">
    <source>
        <dbReference type="Proteomes" id="UP000805193"/>
    </source>
</evidence>
<name>A0AC60QXS3_IXOPE</name>
<dbReference type="EMBL" id="JABSTQ010002828">
    <property type="protein sequence ID" value="KAG0443839.1"/>
    <property type="molecule type" value="Genomic_DNA"/>
</dbReference>
<proteinExistence type="predicted"/>
<evidence type="ECO:0000313" key="1">
    <source>
        <dbReference type="EMBL" id="KAG0443839.1"/>
    </source>
</evidence>